<keyword evidence="5" id="KW-1185">Reference proteome</keyword>
<dbReference type="CDD" id="cd00037">
    <property type="entry name" value="CLECT"/>
    <property type="match status" value="2"/>
</dbReference>
<dbReference type="InterPro" id="IPR001304">
    <property type="entry name" value="C-type_lectin-like"/>
</dbReference>
<proteinExistence type="predicted"/>
<dbReference type="InterPro" id="IPR003609">
    <property type="entry name" value="Pan_app"/>
</dbReference>
<feature type="domain" description="Apple" evidence="3">
    <location>
        <begin position="149"/>
        <end position="238"/>
    </location>
</feature>
<organism evidence="4 5">
    <name type="scientific">Mytilus edulis</name>
    <name type="common">Blue mussel</name>
    <dbReference type="NCBI Taxonomy" id="6550"/>
    <lineage>
        <taxon>Eukaryota</taxon>
        <taxon>Metazoa</taxon>
        <taxon>Spiralia</taxon>
        <taxon>Lophotrochozoa</taxon>
        <taxon>Mollusca</taxon>
        <taxon>Bivalvia</taxon>
        <taxon>Autobranchia</taxon>
        <taxon>Pteriomorphia</taxon>
        <taxon>Mytilida</taxon>
        <taxon>Mytiloidea</taxon>
        <taxon>Mytilidae</taxon>
        <taxon>Mytilinae</taxon>
        <taxon>Mytilus</taxon>
    </lineage>
</organism>
<dbReference type="PROSITE" id="PS50041">
    <property type="entry name" value="C_TYPE_LECTIN_2"/>
    <property type="match status" value="2"/>
</dbReference>
<dbReference type="InterPro" id="IPR016186">
    <property type="entry name" value="C-type_lectin-like/link_sf"/>
</dbReference>
<feature type="domain" description="C-type lectin" evidence="2">
    <location>
        <begin position="36"/>
        <end position="140"/>
    </location>
</feature>
<reference evidence="4" key="1">
    <citation type="submission" date="2021-03" db="EMBL/GenBank/DDBJ databases">
        <authorList>
            <person name="Bekaert M."/>
        </authorList>
    </citation>
    <scope>NUCLEOTIDE SEQUENCE</scope>
</reference>
<evidence type="ECO:0000256" key="1">
    <source>
        <dbReference type="SAM" id="Phobius"/>
    </source>
</evidence>
<dbReference type="PANTHER" id="PTHR45784">
    <property type="entry name" value="C-TYPE LECTIN DOMAIN FAMILY 20 MEMBER A-RELATED"/>
    <property type="match status" value="1"/>
</dbReference>
<evidence type="ECO:0000259" key="2">
    <source>
        <dbReference type="PROSITE" id="PS50041"/>
    </source>
</evidence>
<comment type="caution">
    <text evidence="4">The sequence shown here is derived from an EMBL/GenBank/DDBJ whole genome shotgun (WGS) entry which is preliminary data.</text>
</comment>
<keyword evidence="1" id="KW-1133">Transmembrane helix</keyword>
<dbReference type="PROSITE" id="PS50948">
    <property type="entry name" value="PAN"/>
    <property type="match status" value="2"/>
</dbReference>
<dbReference type="AlphaFoldDB" id="A0A8S3R5K1"/>
<name>A0A8S3R5K1_MYTED</name>
<dbReference type="Proteomes" id="UP000683360">
    <property type="component" value="Unassembled WGS sequence"/>
</dbReference>
<evidence type="ECO:0000313" key="5">
    <source>
        <dbReference type="Proteomes" id="UP000683360"/>
    </source>
</evidence>
<keyword evidence="1" id="KW-0812">Transmembrane</keyword>
<dbReference type="PANTHER" id="PTHR45784:SF3">
    <property type="entry name" value="C-TYPE LECTIN DOMAIN FAMILY 4 MEMBER K-LIKE-RELATED"/>
    <property type="match status" value="1"/>
</dbReference>
<sequence>MHWLSAKCEIDTTSFICESDTELTLASTTLFTNFLTWNDANQYCKSIGQHLVTIDEPAKQQLLHEALLDIEDNTSNFEGDIWIGLHVPDLNQPTNCVWTNDCLSSDSFSNWSPGLNSGNDNLCGYVEVEYDDMHWLLADCGSDTKTFICESDTAIFKSGFYYEIEDDTRASIGLTDIETHGTEEECIDHCNGIAVCWAFSFQSSKSKCVMYDKYDGPYYTNNDQIFAPGEHLYMKRNFELNEDNTVLSVPPYDDCGSVVVSDCVVCVTTEVKTTTEYTTTSEKVTTSSIVSSVDKTTEATMPQITENHLSSALELTSPEKTTEATIPTTTGNYVSSEFEQLHQVTSSGFTTTIPPTTENHVTSSLEVTSSDFPITTSHSEITSITNSSINQTTHKEQSKGKTPYCVCTCYNISKELSLEESINEIVNEIKVDSTKTSAYTRKHTSAWDSRKSSASIGFVGITLLISVASLLLCLDSTSLIYRVFALLRKADHHAVISAATTLYTELLTWNDANKFCTSNGQELVAIGREAKQHYLHKAILEKTPGINELWIGLHVPDSNQLTKRVWTNTCFRPYWYSNWSASLKSGPKQLCAFVKVESDSMYWFLDVCDKATRPFICESILTVFCFDIFYDTEGDTTVLTGINGQNNEQNSRTEEECKTDCDWKYKCWGFAYKPSVSKCVIYDQIDDPFYIENNQVDSLGETLYMKRCNFELKVDTNVLSVPSYDDCGLTVVSRCVSCMAVIEETTQKQTTTFEVSSAEKTTETTTLTTETLVNPTVGVTSFGLHPTKSQSENTSTQTSSIYQSTENHVTYALEVTASHVQTSTSQTETTSETDIFSTEQKEVTTKNTGKRPYCVCTCYNVTKQVSLEESINEIVNEIKIDRLKTSSYTRKHTSAWDPRKSSANIGYVGIAILISIASLLVCLDSSSLILRVVVLIRKLGTSQNKNGN</sequence>
<dbReference type="EMBL" id="CAJPWZ010000743">
    <property type="protein sequence ID" value="CAG2200356.1"/>
    <property type="molecule type" value="Genomic_DNA"/>
</dbReference>
<evidence type="ECO:0008006" key="6">
    <source>
        <dbReference type="Google" id="ProtNLM"/>
    </source>
</evidence>
<dbReference type="SMART" id="SM00473">
    <property type="entry name" value="PAN_AP"/>
    <property type="match status" value="2"/>
</dbReference>
<feature type="domain" description="Apple" evidence="3">
    <location>
        <begin position="625"/>
        <end position="708"/>
    </location>
</feature>
<protein>
    <recommendedName>
        <fullName evidence="6">MRC</fullName>
    </recommendedName>
</protein>
<dbReference type="Pfam" id="PF00059">
    <property type="entry name" value="Lectin_C"/>
    <property type="match status" value="2"/>
</dbReference>
<feature type="transmembrane region" description="Helical" evidence="1">
    <location>
        <begin position="905"/>
        <end position="930"/>
    </location>
</feature>
<dbReference type="SMART" id="SM00034">
    <property type="entry name" value="CLECT"/>
    <property type="match status" value="2"/>
</dbReference>
<keyword evidence="1" id="KW-0472">Membrane</keyword>
<dbReference type="InterPro" id="IPR016187">
    <property type="entry name" value="CTDL_fold"/>
</dbReference>
<accession>A0A8S3R5K1</accession>
<dbReference type="OrthoDB" id="6145285at2759"/>
<evidence type="ECO:0000259" key="3">
    <source>
        <dbReference type="PROSITE" id="PS50948"/>
    </source>
</evidence>
<dbReference type="SUPFAM" id="SSF56436">
    <property type="entry name" value="C-type lectin-like"/>
    <property type="match status" value="2"/>
</dbReference>
<gene>
    <name evidence="4" type="ORF">MEDL_15023</name>
</gene>
<evidence type="ECO:0000313" key="4">
    <source>
        <dbReference type="EMBL" id="CAG2200356.1"/>
    </source>
</evidence>
<dbReference type="Gene3D" id="3.10.100.10">
    <property type="entry name" value="Mannose-Binding Protein A, subunit A"/>
    <property type="match status" value="2"/>
</dbReference>
<feature type="domain" description="C-type lectin" evidence="2">
    <location>
        <begin position="508"/>
        <end position="610"/>
    </location>
</feature>